<organism evidence="3 4">
    <name type="scientific">Seminavis robusta</name>
    <dbReference type="NCBI Taxonomy" id="568900"/>
    <lineage>
        <taxon>Eukaryota</taxon>
        <taxon>Sar</taxon>
        <taxon>Stramenopiles</taxon>
        <taxon>Ochrophyta</taxon>
        <taxon>Bacillariophyta</taxon>
        <taxon>Bacillariophyceae</taxon>
        <taxon>Bacillariophycidae</taxon>
        <taxon>Naviculales</taxon>
        <taxon>Naviculaceae</taxon>
        <taxon>Seminavis</taxon>
    </lineage>
</organism>
<evidence type="ECO:0000313" key="4">
    <source>
        <dbReference type="Proteomes" id="UP001153069"/>
    </source>
</evidence>
<proteinExistence type="predicted"/>
<protein>
    <submittedName>
        <fullName evidence="3">Uncharacterized protein</fullName>
    </submittedName>
</protein>
<keyword evidence="2" id="KW-0732">Signal</keyword>
<dbReference type="AlphaFoldDB" id="A0A9N8DM20"/>
<feature type="region of interest" description="Disordered" evidence="1">
    <location>
        <begin position="177"/>
        <end position="198"/>
    </location>
</feature>
<keyword evidence="4" id="KW-1185">Reference proteome</keyword>
<name>A0A9N8DM20_9STRA</name>
<dbReference type="EMBL" id="CAICTM010000215">
    <property type="protein sequence ID" value="CAB9505029.1"/>
    <property type="molecule type" value="Genomic_DNA"/>
</dbReference>
<feature type="chain" id="PRO_5040319813" evidence="2">
    <location>
        <begin position="25"/>
        <end position="357"/>
    </location>
</feature>
<feature type="signal peptide" evidence="2">
    <location>
        <begin position="1"/>
        <end position="24"/>
    </location>
</feature>
<dbReference type="Proteomes" id="UP001153069">
    <property type="component" value="Unassembled WGS sequence"/>
</dbReference>
<accession>A0A9N8DM20</accession>
<evidence type="ECO:0000313" key="3">
    <source>
        <dbReference type="EMBL" id="CAB9505029.1"/>
    </source>
</evidence>
<comment type="caution">
    <text evidence="3">The sequence shown here is derived from an EMBL/GenBank/DDBJ whole genome shotgun (WGS) entry which is preliminary data.</text>
</comment>
<sequence>MTFLQHHPLAVLCWIAIWISSTHGFIVRTHRGIQTVQTVLHVQSSSNESSDEQPSDLSWLRDAMDTPMEPDGLVLVESQPGISGFAVDPQRGFVVVLVGGRDRATYAVVSPKDKQRVRSPEALCLVQLAGGMDLGTAVLPPDILAKLVAEEIEGSSVRELRPQITLKRVDVVAFTGKGQREEEPTATQSTNNPQRDAAIQEQASKVTAAVQKLPGLEECTQDQVVDALQRHANEKGSVDRQGFMALLDTLRRQINAMETPLVQFNLLVTVNNKEDEELELVIPAPSAFLGVGLALRYKVDVVVTEECQVAGFDVVEIASRFPAFRPIKELYEDAKIMDGFIPSLFDQATAPDNEDKV</sequence>
<evidence type="ECO:0000256" key="1">
    <source>
        <dbReference type="SAM" id="MobiDB-lite"/>
    </source>
</evidence>
<evidence type="ECO:0000256" key="2">
    <source>
        <dbReference type="SAM" id="SignalP"/>
    </source>
</evidence>
<dbReference type="OrthoDB" id="42635at2759"/>
<reference evidence="3" key="1">
    <citation type="submission" date="2020-06" db="EMBL/GenBank/DDBJ databases">
        <authorList>
            <consortium name="Plant Systems Biology data submission"/>
        </authorList>
    </citation>
    <scope>NUCLEOTIDE SEQUENCE</scope>
    <source>
        <strain evidence="3">D6</strain>
    </source>
</reference>
<feature type="compositionally biased region" description="Polar residues" evidence="1">
    <location>
        <begin position="185"/>
        <end position="194"/>
    </location>
</feature>
<gene>
    <name evidence="3" type="ORF">SEMRO_216_G089550.1</name>
</gene>